<reference evidence="3 4" key="2">
    <citation type="submission" date="2018-03" db="EMBL/GenBank/DDBJ databases">
        <authorList>
            <person name="Keele B.F."/>
        </authorList>
    </citation>
    <scope>NUCLEOTIDE SEQUENCE [LARGE SCALE GENOMIC DNA]</scope>
    <source>
        <strain evidence="3 4">CCALA 016</strain>
    </source>
</reference>
<name>A0A2T1LTY9_9CHRO</name>
<sequence>MILILTNDDGIDAPRIQALQQAVNGTGIIVAPTGQFSGCGHQVTTHQPLRLHHRALMLSEQVLYIYLDELLDFSDTSLAVGVVQLVVGSQQRAREKAKPLLERTISELTDEALKQKVIELIERILIYKFTNLTREELEAMFSISDLKETRFYQEGKLEGKLKGKLEGKLESIPRLLALGLNVEQIAQALDLEIVQVQQVVDSLSNNQEN</sequence>
<comment type="caution">
    <text evidence="3">The sequence shown here is derived from an EMBL/GenBank/DDBJ whole genome shotgun (WGS) entry which is preliminary data.</text>
</comment>
<dbReference type="InterPro" id="IPR022573">
    <property type="entry name" value="DUF2887"/>
</dbReference>
<dbReference type="GO" id="GO:0008253">
    <property type="term" value="F:5'-nucleotidase activity"/>
    <property type="evidence" value="ECO:0007669"/>
    <property type="project" value="UniProtKB-EC"/>
</dbReference>
<dbReference type="EMBL" id="PXOH01000025">
    <property type="protein sequence ID" value="PSF34587.1"/>
    <property type="molecule type" value="Genomic_DNA"/>
</dbReference>
<protein>
    <recommendedName>
        <fullName evidence="2">5'-nucleotidase</fullName>
        <ecNumber evidence="2">3.1.3.5</ecNumber>
    </recommendedName>
</protein>
<dbReference type="Proteomes" id="UP000239001">
    <property type="component" value="Unassembled WGS sequence"/>
</dbReference>
<reference evidence="3 4" key="1">
    <citation type="submission" date="2018-03" db="EMBL/GenBank/DDBJ databases">
        <title>The ancient ancestry and fast evolution of plastids.</title>
        <authorList>
            <person name="Moore K.R."/>
            <person name="Magnabosco C."/>
            <person name="Momper L."/>
            <person name="Gold D.A."/>
            <person name="Bosak T."/>
            <person name="Fournier G.P."/>
        </authorList>
    </citation>
    <scope>NUCLEOTIDE SEQUENCE [LARGE SCALE GENOMIC DNA]</scope>
    <source>
        <strain evidence="3 4">CCALA 016</strain>
    </source>
</reference>
<evidence type="ECO:0000313" key="3">
    <source>
        <dbReference type="EMBL" id="PSF34587.1"/>
    </source>
</evidence>
<comment type="catalytic activity">
    <reaction evidence="1">
        <text>a ribonucleoside 5'-phosphate + H2O = a ribonucleoside + phosphate</text>
        <dbReference type="Rhea" id="RHEA:12484"/>
        <dbReference type="ChEBI" id="CHEBI:15377"/>
        <dbReference type="ChEBI" id="CHEBI:18254"/>
        <dbReference type="ChEBI" id="CHEBI:43474"/>
        <dbReference type="ChEBI" id="CHEBI:58043"/>
        <dbReference type="EC" id="3.1.3.5"/>
    </reaction>
</comment>
<dbReference type="Gene3D" id="3.40.1210.10">
    <property type="entry name" value="Survival protein SurE-like phosphatase/nucleotidase"/>
    <property type="match status" value="1"/>
</dbReference>
<accession>A0A2T1LTY9</accession>
<gene>
    <name evidence="3" type="ORF">C7H19_18660</name>
</gene>
<dbReference type="InterPro" id="IPR036523">
    <property type="entry name" value="SurE-like_sf"/>
</dbReference>
<dbReference type="Pfam" id="PF11103">
    <property type="entry name" value="DUF2887"/>
    <property type="match status" value="1"/>
</dbReference>
<organism evidence="3 4">
    <name type="scientific">Aphanothece hegewaldii CCALA 016</name>
    <dbReference type="NCBI Taxonomy" id="2107694"/>
    <lineage>
        <taxon>Bacteria</taxon>
        <taxon>Bacillati</taxon>
        <taxon>Cyanobacteriota</taxon>
        <taxon>Cyanophyceae</taxon>
        <taxon>Oscillatoriophycideae</taxon>
        <taxon>Chroococcales</taxon>
        <taxon>Aphanothecaceae</taxon>
        <taxon>Aphanothece</taxon>
    </lineage>
</organism>
<dbReference type="EC" id="3.1.3.5" evidence="2"/>
<dbReference type="RefSeq" id="WP_106458432.1">
    <property type="nucleotide sequence ID" value="NZ_PXOH01000025.1"/>
</dbReference>
<evidence type="ECO:0000313" key="4">
    <source>
        <dbReference type="Proteomes" id="UP000239001"/>
    </source>
</evidence>
<dbReference type="AlphaFoldDB" id="A0A2T1LTY9"/>
<evidence type="ECO:0000256" key="2">
    <source>
        <dbReference type="ARBA" id="ARBA00012643"/>
    </source>
</evidence>
<dbReference type="SUPFAM" id="SSF64167">
    <property type="entry name" value="SurE-like"/>
    <property type="match status" value="1"/>
</dbReference>
<proteinExistence type="predicted"/>
<evidence type="ECO:0000256" key="1">
    <source>
        <dbReference type="ARBA" id="ARBA00000815"/>
    </source>
</evidence>
<keyword evidence="4" id="KW-1185">Reference proteome</keyword>
<dbReference type="OrthoDB" id="468313at2"/>